<dbReference type="Proteomes" id="UP000005240">
    <property type="component" value="Unassembled WGS sequence"/>
</dbReference>
<dbReference type="EnsemblFungi" id="PTTG_09169-t43_1">
    <property type="protein sequence ID" value="PTTG_09169-t43_1-p1"/>
    <property type="gene ID" value="PTTG_09169"/>
</dbReference>
<proteinExistence type="predicted"/>
<dbReference type="OrthoDB" id="2505076at2759"/>
<reference evidence="3" key="1">
    <citation type="submission" date="2009-11" db="EMBL/GenBank/DDBJ databases">
        <authorList>
            <consortium name="The Broad Institute Genome Sequencing Platform"/>
            <person name="Ward D."/>
            <person name="Feldgarden M."/>
            <person name="Earl A."/>
            <person name="Young S.K."/>
            <person name="Zeng Q."/>
            <person name="Koehrsen M."/>
            <person name="Alvarado L."/>
            <person name="Berlin A."/>
            <person name="Bochicchio J."/>
            <person name="Borenstein D."/>
            <person name="Chapman S.B."/>
            <person name="Chen Z."/>
            <person name="Engels R."/>
            <person name="Freedman E."/>
            <person name="Gellesch M."/>
            <person name="Goldberg J."/>
            <person name="Griggs A."/>
            <person name="Gujja S."/>
            <person name="Heilman E."/>
            <person name="Heiman D."/>
            <person name="Hepburn T."/>
            <person name="Howarth C."/>
            <person name="Jen D."/>
            <person name="Larson L."/>
            <person name="Lewis B."/>
            <person name="Mehta T."/>
            <person name="Park D."/>
            <person name="Pearson M."/>
            <person name="Roberts A."/>
            <person name="Saif S."/>
            <person name="Shea T."/>
            <person name="Shenoy N."/>
            <person name="Sisk P."/>
            <person name="Stolte C."/>
            <person name="Sykes S."/>
            <person name="Thomson T."/>
            <person name="Walk T."/>
            <person name="White J."/>
            <person name="Yandava C."/>
            <person name="Izard J."/>
            <person name="Baranova O.V."/>
            <person name="Blanton J.M."/>
            <person name="Tanner A.C."/>
            <person name="Dewhirst F.E."/>
            <person name="Haas B."/>
            <person name="Nusbaum C."/>
            <person name="Birren B."/>
        </authorList>
    </citation>
    <scope>NUCLEOTIDE SEQUENCE [LARGE SCALE GENOMIC DNA]</scope>
    <source>
        <strain evidence="3">1-1 BBBD Race 1</strain>
    </source>
</reference>
<keyword evidence="5" id="KW-1185">Reference proteome</keyword>
<evidence type="ECO:0000259" key="2">
    <source>
        <dbReference type="Pfam" id="PF21671"/>
    </source>
</evidence>
<feature type="signal peptide" evidence="1">
    <location>
        <begin position="1"/>
        <end position="27"/>
    </location>
</feature>
<protein>
    <recommendedName>
        <fullName evidence="2">Protein CPL1-like domain-containing protein</fullName>
    </recommendedName>
</protein>
<dbReference type="PANTHER" id="PTHR35192">
    <property type="entry name" value="PROTEIN, PUTATIVE-RELATED"/>
    <property type="match status" value="1"/>
</dbReference>
<evidence type="ECO:0000256" key="1">
    <source>
        <dbReference type="SAM" id="SignalP"/>
    </source>
</evidence>
<keyword evidence="1" id="KW-0732">Signal</keyword>
<dbReference type="AlphaFoldDB" id="A0A180H283"/>
<sequence length="160" mass="17237">MGLMALSMKSLICVLLLLVTLTRSTAAINEERNPAPSQPSASARARANRILAEKLSSDLKLAKCPEPLTSCPLFSPVNPSSRSHHSRPAGHKKKKIAWECLDLAQELTACGRCDNDCMKLPNVENVGCESGRCKIFTCKPGHSAYDKLDPITGSTITSCV</sequence>
<name>A0A180H283_PUCT1</name>
<evidence type="ECO:0000313" key="4">
    <source>
        <dbReference type="EnsemblFungi" id="PTTG_09169-t43_1-p1"/>
    </source>
</evidence>
<dbReference type="VEuPathDB" id="FungiDB:PTTG_09169"/>
<dbReference type="PANTHER" id="PTHR35192:SF2">
    <property type="entry name" value="APPLE DOMAIN-CONTAINING PROTEIN"/>
    <property type="match status" value="1"/>
</dbReference>
<gene>
    <name evidence="3" type="ORF">PTTG_09169</name>
</gene>
<evidence type="ECO:0000313" key="3">
    <source>
        <dbReference type="EMBL" id="OAV99136.1"/>
    </source>
</evidence>
<dbReference type="Pfam" id="PF21671">
    <property type="entry name" value="CPL1-like"/>
    <property type="match status" value="1"/>
</dbReference>
<reference evidence="3" key="2">
    <citation type="submission" date="2016-05" db="EMBL/GenBank/DDBJ databases">
        <title>Comparative analysis highlights variable genome content of wheat rusts and divergence of the mating loci.</title>
        <authorList>
            <person name="Cuomo C.A."/>
            <person name="Bakkeren G."/>
            <person name="Szabo L."/>
            <person name="Khalil H."/>
            <person name="Joly D."/>
            <person name="Goldberg J."/>
            <person name="Young S."/>
            <person name="Zeng Q."/>
            <person name="Fellers J."/>
        </authorList>
    </citation>
    <scope>NUCLEOTIDE SEQUENCE [LARGE SCALE GENOMIC DNA]</scope>
    <source>
        <strain evidence="3">1-1 BBBD Race 1</strain>
    </source>
</reference>
<feature type="chain" id="PRO_5008110540" description="Protein CPL1-like domain-containing protein" evidence="1">
    <location>
        <begin position="28"/>
        <end position="160"/>
    </location>
</feature>
<reference evidence="4" key="4">
    <citation type="submission" date="2025-05" db="UniProtKB">
        <authorList>
            <consortium name="EnsemblFungi"/>
        </authorList>
    </citation>
    <scope>IDENTIFICATION</scope>
    <source>
        <strain evidence="4">isolate 1-1 / race 1 (BBBD)</strain>
    </source>
</reference>
<dbReference type="InterPro" id="IPR048661">
    <property type="entry name" value="CPL1-like"/>
</dbReference>
<accession>A0A180H283</accession>
<organism evidence="3">
    <name type="scientific">Puccinia triticina (isolate 1-1 / race 1 (BBBD))</name>
    <name type="common">Brown leaf rust fungus</name>
    <dbReference type="NCBI Taxonomy" id="630390"/>
    <lineage>
        <taxon>Eukaryota</taxon>
        <taxon>Fungi</taxon>
        <taxon>Dikarya</taxon>
        <taxon>Basidiomycota</taxon>
        <taxon>Pucciniomycotina</taxon>
        <taxon>Pucciniomycetes</taxon>
        <taxon>Pucciniales</taxon>
        <taxon>Pucciniaceae</taxon>
        <taxon>Puccinia</taxon>
    </lineage>
</organism>
<dbReference type="EMBL" id="ADAS02000004">
    <property type="protein sequence ID" value="OAV99136.1"/>
    <property type="molecule type" value="Genomic_DNA"/>
</dbReference>
<feature type="domain" description="Protein CPL1-like" evidence="2">
    <location>
        <begin position="98"/>
        <end position="144"/>
    </location>
</feature>
<reference evidence="4 5" key="3">
    <citation type="journal article" date="2017" name="G3 (Bethesda)">
        <title>Comparative analysis highlights variable genome content of wheat rusts and divergence of the mating loci.</title>
        <authorList>
            <person name="Cuomo C.A."/>
            <person name="Bakkeren G."/>
            <person name="Khalil H.B."/>
            <person name="Panwar V."/>
            <person name="Joly D."/>
            <person name="Linning R."/>
            <person name="Sakthikumar S."/>
            <person name="Song X."/>
            <person name="Adiconis X."/>
            <person name="Fan L."/>
            <person name="Goldberg J.M."/>
            <person name="Levin J.Z."/>
            <person name="Young S."/>
            <person name="Zeng Q."/>
            <person name="Anikster Y."/>
            <person name="Bruce M."/>
            <person name="Wang M."/>
            <person name="Yin C."/>
            <person name="McCallum B."/>
            <person name="Szabo L.J."/>
            <person name="Hulbert S."/>
            <person name="Chen X."/>
            <person name="Fellers J.P."/>
        </authorList>
    </citation>
    <scope>NUCLEOTIDE SEQUENCE</scope>
    <source>
        <strain evidence="4">isolate 1-1 / race 1 (BBBD)</strain>
        <strain evidence="5">Isolate 1-1 / race 1 (BBBD)</strain>
    </source>
</reference>
<evidence type="ECO:0000313" key="5">
    <source>
        <dbReference type="Proteomes" id="UP000005240"/>
    </source>
</evidence>
<dbReference type="InterPro" id="IPR038955">
    <property type="entry name" value="PriA/CPL1_fungi"/>
</dbReference>